<comment type="caution">
    <text evidence="4">The sequence shown here is derived from an EMBL/GenBank/DDBJ whole genome shotgun (WGS) entry which is preliminary data.</text>
</comment>
<dbReference type="PANTHER" id="PTHR42919">
    <property type="entry name" value="N-ALPHA-ACETYLTRANSFERASE"/>
    <property type="match status" value="1"/>
</dbReference>
<dbReference type="InterPro" id="IPR000182">
    <property type="entry name" value="GNAT_dom"/>
</dbReference>
<proteinExistence type="predicted"/>
<dbReference type="Pfam" id="PF00583">
    <property type="entry name" value="Acetyltransf_1"/>
    <property type="match status" value="1"/>
</dbReference>
<keyword evidence="1" id="KW-0808">Transferase</keyword>
<reference evidence="4 5" key="1">
    <citation type="submission" date="2021-11" db="EMBL/GenBank/DDBJ databases">
        <authorList>
            <person name="Islam A."/>
            <person name="Islam S."/>
            <person name="Flora M.S."/>
            <person name="Rahman M."/>
            <person name="Ziaur R.M."/>
            <person name="Epstein J.H."/>
            <person name="Hassan M."/>
            <person name="Klassen M."/>
            <person name="Woodard K."/>
            <person name="Webb A."/>
            <person name="Webby R.J."/>
            <person name="El Zowalaty M.E."/>
        </authorList>
    </citation>
    <scope>NUCLEOTIDE SEQUENCE [LARGE SCALE GENOMIC DNA]</scope>
    <source>
        <strain evidence="4">Pf1</strain>
    </source>
</reference>
<accession>A0ABN8CGF3</accession>
<dbReference type="Proteomes" id="UP001157938">
    <property type="component" value="Unassembled WGS sequence"/>
</dbReference>
<protein>
    <recommendedName>
        <fullName evidence="3">N-acetyltransferase domain-containing protein</fullName>
    </recommendedName>
</protein>
<dbReference type="PROSITE" id="PS51186">
    <property type="entry name" value="GNAT"/>
    <property type="match status" value="1"/>
</dbReference>
<name>A0ABN8CGF3_9STRA</name>
<dbReference type="Gene3D" id="3.40.630.30">
    <property type="match status" value="1"/>
</dbReference>
<keyword evidence="5" id="KW-1185">Reference proteome</keyword>
<keyword evidence="2" id="KW-0012">Acyltransferase</keyword>
<dbReference type="EMBL" id="CAKLBC010001487">
    <property type="protein sequence ID" value="CAH0492368.1"/>
    <property type="molecule type" value="Genomic_DNA"/>
</dbReference>
<gene>
    <name evidence="4" type="ORF">PFR001_LOCUS7577</name>
</gene>
<dbReference type="PANTHER" id="PTHR42919:SF8">
    <property type="entry name" value="N-ALPHA-ACETYLTRANSFERASE 50"/>
    <property type="match status" value="1"/>
</dbReference>
<dbReference type="SUPFAM" id="SSF55729">
    <property type="entry name" value="Acyl-CoA N-acyltransferases (Nat)"/>
    <property type="match status" value="1"/>
</dbReference>
<evidence type="ECO:0000313" key="5">
    <source>
        <dbReference type="Proteomes" id="UP001157938"/>
    </source>
</evidence>
<evidence type="ECO:0000259" key="3">
    <source>
        <dbReference type="PROSITE" id="PS51186"/>
    </source>
</evidence>
<evidence type="ECO:0000313" key="4">
    <source>
        <dbReference type="EMBL" id="CAH0492368.1"/>
    </source>
</evidence>
<evidence type="ECO:0000256" key="1">
    <source>
        <dbReference type="ARBA" id="ARBA00022679"/>
    </source>
</evidence>
<evidence type="ECO:0000256" key="2">
    <source>
        <dbReference type="ARBA" id="ARBA00023315"/>
    </source>
</evidence>
<dbReference type="InterPro" id="IPR051556">
    <property type="entry name" value="N-term/lysine_N-AcTrnsfr"/>
</dbReference>
<organism evidence="4 5">
    <name type="scientific">Peronospora farinosa</name>
    <dbReference type="NCBI Taxonomy" id="134698"/>
    <lineage>
        <taxon>Eukaryota</taxon>
        <taxon>Sar</taxon>
        <taxon>Stramenopiles</taxon>
        <taxon>Oomycota</taxon>
        <taxon>Peronosporomycetes</taxon>
        <taxon>Peronosporales</taxon>
        <taxon>Peronosporaceae</taxon>
        <taxon>Peronospora</taxon>
    </lineage>
</organism>
<sequence length="76" mass="8874">MNNYRRARIGSRLLEGVIAQSIQDGVVQVYLHVQTSNIAALQFYRSHGFEATEILRNYYKHIDPPDCYVLRRHLTP</sequence>
<feature type="domain" description="N-acetyltransferase" evidence="3">
    <location>
        <begin position="1"/>
        <end position="75"/>
    </location>
</feature>
<dbReference type="InterPro" id="IPR016181">
    <property type="entry name" value="Acyl_CoA_acyltransferase"/>
</dbReference>